<organism evidence="2 3">
    <name type="scientific">Kibdelosporangium aridum</name>
    <dbReference type="NCBI Taxonomy" id="2030"/>
    <lineage>
        <taxon>Bacteria</taxon>
        <taxon>Bacillati</taxon>
        <taxon>Actinomycetota</taxon>
        <taxon>Actinomycetes</taxon>
        <taxon>Pseudonocardiales</taxon>
        <taxon>Pseudonocardiaceae</taxon>
        <taxon>Kibdelosporangium</taxon>
    </lineage>
</organism>
<dbReference type="GO" id="GO:0006508">
    <property type="term" value="P:proteolysis"/>
    <property type="evidence" value="ECO:0007669"/>
    <property type="project" value="UniProtKB-KW"/>
</dbReference>
<evidence type="ECO:0000313" key="3">
    <source>
        <dbReference type="Proteomes" id="UP000287547"/>
    </source>
</evidence>
<feature type="domain" description="Adaptor protein ClpS core" evidence="1">
    <location>
        <begin position="6"/>
        <end position="68"/>
    </location>
</feature>
<dbReference type="AlphaFoldDB" id="A0A428Z9N3"/>
<reference evidence="2 3" key="1">
    <citation type="submission" date="2018-05" db="EMBL/GenBank/DDBJ databases">
        <title>Evolution of GPA BGCs.</title>
        <authorList>
            <person name="Waglechner N."/>
            <person name="Wright G.D."/>
        </authorList>
    </citation>
    <scope>NUCLEOTIDE SEQUENCE [LARGE SCALE GENOMIC DNA]</scope>
    <source>
        <strain evidence="2 3">A82846</strain>
    </source>
</reference>
<accession>A0A428Z9N3</accession>
<dbReference type="InterPro" id="IPR014719">
    <property type="entry name" value="Ribosomal_bL12_C/ClpS-like"/>
</dbReference>
<dbReference type="EMBL" id="QHKI01000015">
    <property type="protein sequence ID" value="RSM84769.1"/>
    <property type="molecule type" value="Genomic_DNA"/>
</dbReference>
<dbReference type="Proteomes" id="UP000287547">
    <property type="component" value="Unassembled WGS sequence"/>
</dbReference>
<proteinExistence type="predicted"/>
<evidence type="ECO:0000259" key="1">
    <source>
        <dbReference type="Pfam" id="PF02617"/>
    </source>
</evidence>
<dbReference type="GO" id="GO:0030163">
    <property type="term" value="P:protein catabolic process"/>
    <property type="evidence" value="ECO:0007669"/>
    <property type="project" value="InterPro"/>
</dbReference>
<dbReference type="OrthoDB" id="3692401at2"/>
<keyword evidence="2" id="KW-0645">Protease</keyword>
<keyword evidence="2" id="KW-0378">Hydrolase</keyword>
<gene>
    <name evidence="2" type="ORF">DMH04_20030</name>
</gene>
<dbReference type="SUPFAM" id="SSF54736">
    <property type="entry name" value="ClpS-like"/>
    <property type="match status" value="1"/>
</dbReference>
<dbReference type="InterPro" id="IPR003769">
    <property type="entry name" value="ClpS_core"/>
</dbReference>
<comment type="caution">
    <text evidence="2">The sequence shown here is derived from an EMBL/GenBank/DDBJ whole genome shotgun (WGS) entry which is preliminary data.</text>
</comment>
<dbReference type="Gene3D" id="3.30.1390.10">
    <property type="match status" value="1"/>
</dbReference>
<dbReference type="RefSeq" id="WP_037266523.1">
    <property type="nucleotide sequence ID" value="NZ_QHKI01000015.1"/>
</dbReference>
<dbReference type="GO" id="GO:0008233">
    <property type="term" value="F:peptidase activity"/>
    <property type="evidence" value="ECO:0007669"/>
    <property type="project" value="UniProtKB-KW"/>
</dbReference>
<name>A0A428Z9N3_KIBAR</name>
<dbReference type="Pfam" id="PF02617">
    <property type="entry name" value="ClpS"/>
    <property type="match status" value="1"/>
</dbReference>
<sequence>MSSGGWRVLLWDDDVNSVATVAFVLHRVVGLPLGTALDLPHEVDSRGVAEVGCYDNLEDAEVTAARMQVFGLHSGVVAA</sequence>
<evidence type="ECO:0000313" key="2">
    <source>
        <dbReference type="EMBL" id="RSM84769.1"/>
    </source>
</evidence>
<protein>
    <submittedName>
        <fullName evidence="2">ATP-dependent Clp protease adaptor ClpS</fullName>
    </submittedName>
</protein>